<gene>
    <name evidence="11" type="primary">GTE10</name>
    <name evidence="11" type="ORF">QJS10_CPA16g00232</name>
</gene>
<comment type="subcellular location">
    <subcellularLocation>
        <location evidence="1">Nucleus</location>
    </subcellularLocation>
</comment>
<accession>A0AAV9D3Z3</accession>
<feature type="region of interest" description="Disordered" evidence="9">
    <location>
        <begin position="177"/>
        <end position="223"/>
    </location>
</feature>
<dbReference type="InterPro" id="IPR036427">
    <property type="entry name" value="Bromodomain-like_sf"/>
</dbReference>
<dbReference type="SUPFAM" id="SSF47370">
    <property type="entry name" value="Bromodomain"/>
    <property type="match status" value="1"/>
</dbReference>
<feature type="region of interest" description="Disordered" evidence="9">
    <location>
        <begin position="87"/>
        <end position="106"/>
    </location>
</feature>
<evidence type="ECO:0000256" key="2">
    <source>
        <dbReference type="ARBA" id="ARBA00023015"/>
    </source>
</evidence>
<dbReference type="CDD" id="cd05506">
    <property type="entry name" value="Bromo_plant1"/>
    <property type="match status" value="1"/>
</dbReference>
<keyword evidence="5" id="KW-0804">Transcription</keyword>
<feature type="domain" description="Bromo" evidence="10">
    <location>
        <begin position="241"/>
        <end position="313"/>
    </location>
</feature>
<evidence type="ECO:0000256" key="3">
    <source>
        <dbReference type="ARBA" id="ARBA00023054"/>
    </source>
</evidence>
<evidence type="ECO:0000256" key="8">
    <source>
        <dbReference type="SAM" id="Coils"/>
    </source>
</evidence>
<dbReference type="PANTHER" id="PTHR46136:SF33">
    <property type="entry name" value="TRANSCRIPTION FACTOR GTE10"/>
    <property type="match status" value="1"/>
</dbReference>
<dbReference type="InterPro" id="IPR001487">
    <property type="entry name" value="Bromodomain"/>
</dbReference>
<dbReference type="SMART" id="SM00297">
    <property type="entry name" value="BROMO"/>
    <property type="match status" value="1"/>
</dbReference>
<evidence type="ECO:0000313" key="11">
    <source>
        <dbReference type="EMBL" id="KAK1295489.1"/>
    </source>
</evidence>
<dbReference type="Gene3D" id="1.20.920.10">
    <property type="entry name" value="Bromodomain-like"/>
    <property type="match status" value="1"/>
</dbReference>
<name>A0AAV9D3Z3_ACOCL</name>
<keyword evidence="12" id="KW-1185">Reference proteome</keyword>
<dbReference type="GO" id="GO:0005634">
    <property type="term" value="C:nucleus"/>
    <property type="evidence" value="ECO:0007669"/>
    <property type="project" value="UniProtKB-SubCell"/>
</dbReference>
<organism evidence="11 12">
    <name type="scientific">Acorus calamus</name>
    <name type="common">Sweet flag</name>
    <dbReference type="NCBI Taxonomy" id="4465"/>
    <lineage>
        <taxon>Eukaryota</taxon>
        <taxon>Viridiplantae</taxon>
        <taxon>Streptophyta</taxon>
        <taxon>Embryophyta</taxon>
        <taxon>Tracheophyta</taxon>
        <taxon>Spermatophyta</taxon>
        <taxon>Magnoliopsida</taxon>
        <taxon>Liliopsida</taxon>
        <taxon>Acoraceae</taxon>
        <taxon>Acorus</taxon>
    </lineage>
</organism>
<evidence type="ECO:0000259" key="10">
    <source>
        <dbReference type="PROSITE" id="PS50014"/>
    </source>
</evidence>
<dbReference type="PROSITE" id="PS50014">
    <property type="entry name" value="BROMODOMAIN_2"/>
    <property type="match status" value="1"/>
</dbReference>
<evidence type="ECO:0000256" key="5">
    <source>
        <dbReference type="ARBA" id="ARBA00023163"/>
    </source>
</evidence>
<keyword evidence="4 7" id="KW-0103">Bromodomain</keyword>
<dbReference type="Proteomes" id="UP001180020">
    <property type="component" value="Unassembled WGS sequence"/>
</dbReference>
<evidence type="ECO:0000256" key="9">
    <source>
        <dbReference type="SAM" id="MobiDB-lite"/>
    </source>
</evidence>
<dbReference type="PANTHER" id="PTHR46136">
    <property type="entry name" value="TRANSCRIPTION FACTOR GTE8"/>
    <property type="match status" value="1"/>
</dbReference>
<feature type="coiled-coil region" evidence="8">
    <location>
        <begin position="595"/>
        <end position="632"/>
    </location>
</feature>
<keyword evidence="6" id="KW-0539">Nucleus</keyword>
<dbReference type="InterPro" id="IPR037377">
    <property type="entry name" value="GTE_bromo"/>
</dbReference>
<keyword evidence="3 8" id="KW-0175">Coiled coil</keyword>
<feature type="compositionally biased region" description="Basic and acidic residues" evidence="9">
    <location>
        <begin position="178"/>
        <end position="192"/>
    </location>
</feature>
<reference evidence="11" key="2">
    <citation type="submission" date="2023-06" db="EMBL/GenBank/DDBJ databases">
        <authorList>
            <person name="Ma L."/>
            <person name="Liu K.-W."/>
            <person name="Li Z."/>
            <person name="Hsiao Y.-Y."/>
            <person name="Qi Y."/>
            <person name="Fu T."/>
            <person name="Tang G."/>
            <person name="Zhang D."/>
            <person name="Sun W.-H."/>
            <person name="Liu D.-K."/>
            <person name="Li Y."/>
            <person name="Chen G.-Z."/>
            <person name="Liu X.-D."/>
            <person name="Liao X.-Y."/>
            <person name="Jiang Y.-T."/>
            <person name="Yu X."/>
            <person name="Hao Y."/>
            <person name="Huang J."/>
            <person name="Zhao X.-W."/>
            <person name="Ke S."/>
            <person name="Chen Y.-Y."/>
            <person name="Wu W.-L."/>
            <person name="Hsu J.-L."/>
            <person name="Lin Y.-F."/>
            <person name="Huang M.-D."/>
            <person name="Li C.-Y."/>
            <person name="Huang L."/>
            <person name="Wang Z.-W."/>
            <person name="Zhao X."/>
            <person name="Zhong W.-Y."/>
            <person name="Peng D.-H."/>
            <person name="Ahmad S."/>
            <person name="Lan S."/>
            <person name="Zhang J.-S."/>
            <person name="Tsai W.-C."/>
            <person name="Van De Peer Y."/>
            <person name="Liu Z.-J."/>
        </authorList>
    </citation>
    <scope>NUCLEOTIDE SEQUENCE</scope>
    <source>
        <strain evidence="11">CP</strain>
        <tissue evidence="11">Leaves</tissue>
    </source>
</reference>
<feature type="region of interest" description="Disordered" evidence="9">
    <location>
        <begin position="490"/>
        <end position="573"/>
    </location>
</feature>
<evidence type="ECO:0000256" key="1">
    <source>
        <dbReference type="ARBA" id="ARBA00004123"/>
    </source>
</evidence>
<keyword evidence="2" id="KW-0805">Transcription regulation</keyword>
<dbReference type="Pfam" id="PF00439">
    <property type="entry name" value="Bromodomain"/>
    <property type="match status" value="1"/>
</dbReference>
<dbReference type="InterPro" id="IPR052442">
    <property type="entry name" value="Env_Response_Regulator"/>
</dbReference>
<feature type="region of interest" description="Disordered" evidence="9">
    <location>
        <begin position="1"/>
        <end position="23"/>
    </location>
</feature>
<reference evidence="11" key="1">
    <citation type="journal article" date="2023" name="Nat. Commun.">
        <title>Diploid and tetraploid genomes of Acorus and the evolution of monocots.</title>
        <authorList>
            <person name="Ma L."/>
            <person name="Liu K.W."/>
            <person name="Li Z."/>
            <person name="Hsiao Y.Y."/>
            <person name="Qi Y."/>
            <person name="Fu T."/>
            <person name="Tang G.D."/>
            <person name="Zhang D."/>
            <person name="Sun W.H."/>
            <person name="Liu D.K."/>
            <person name="Li Y."/>
            <person name="Chen G.Z."/>
            <person name="Liu X.D."/>
            <person name="Liao X.Y."/>
            <person name="Jiang Y.T."/>
            <person name="Yu X."/>
            <person name="Hao Y."/>
            <person name="Huang J."/>
            <person name="Zhao X.W."/>
            <person name="Ke S."/>
            <person name="Chen Y.Y."/>
            <person name="Wu W.L."/>
            <person name="Hsu J.L."/>
            <person name="Lin Y.F."/>
            <person name="Huang M.D."/>
            <person name="Li C.Y."/>
            <person name="Huang L."/>
            <person name="Wang Z.W."/>
            <person name="Zhao X."/>
            <person name="Zhong W.Y."/>
            <person name="Peng D.H."/>
            <person name="Ahmad S."/>
            <person name="Lan S."/>
            <person name="Zhang J.S."/>
            <person name="Tsai W.C."/>
            <person name="Van de Peer Y."/>
            <person name="Liu Z.J."/>
        </authorList>
    </citation>
    <scope>NUCLEOTIDE SEQUENCE</scope>
    <source>
        <strain evidence="11">CP</strain>
    </source>
</reference>
<evidence type="ECO:0000256" key="7">
    <source>
        <dbReference type="PROSITE-ProRule" id="PRU00035"/>
    </source>
</evidence>
<sequence length="681" mass="75061">MSRHAAGYREEATGESAAAGGGGARERVKGKIRWWVCIVQEHAQKTQSKKVFSDRTAEMMGKTQKFSRGYSSGFVPESRHAVEIVEESEGGFGSSGRVDPEGSEYSCAPKRKCRSLNGDKCDNFNVPMQVVSVLKMSVVERKDMERRMRSELEQVRTLQNKIAARFTNGIALSSTSEVKPEVKKKPVPEKKAGQAGRNGTPSKMKRGHSGRFESVGRPAPPTGTADAMLMKQCDSLLRMLMAHEFGWVFNSPVDIVKSNIPDYFTIIKHPMDLGTIKRKISSGAYSSPSDFLADVRLTFANAKTYNPPGNDFHIMADTLSKFFEVRWKPIEKKLRLADHQFENVKSGSIVEAGATVVKQGQPPSKKRKTLLASTGKVAPAVSGQRKMTKEDIDRLRSDLESLEETPYSLLQFLGVDGQNGLEESAEIEVDIESFSDEKYFELRRLLDDIMRKRKKKEQAMAEPCDIEILNESGVSNSSMLPCKGNELADEDVDIVGNDPPISSYPPVEIEKDTARRSSKYSSSSSSSSDSGSSSSDSDSGSSSGSESDGARAQTPAHTSMEAPGPGNYLNTNFGTDPVELDWTTGKGVSMDLREKAWLQTEAKATENVIAEAEAAAEAKRKYKLERETARQALFKIERTVEINMNRWFSKDLEMLRAATEAANEIMISRSFGYGGLGFVPF</sequence>
<evidence type="ECO:0000256" key="4">
    <source>
        <dbReference type="ARBA" id="ARBA00023117"/>
    </source>
</evidence>
<dbReference type="AlphaFoldDB" id="A0AAV9D3Z3"/>
<evidence type="ECO:0000313" key="12">
    <source>
        <dbReference type="Proteomes" id="UP001180020"/>
    </source>
</evidence>
<proteinExistence type="predicted"/>
<dbReference type="EMBL" id="JAUJYO010000016">
    <property type="protein sequence ID" value="KAK1295489.1"/>
    <property type="molecule type" value="Genomic_DNA"/>
</dbReference>
<feature type="compositionally biased region" description="Low complexity" evidence="9">
    <location>
        <begin position="519"/>
        <end position="547"/>
    </location>
</feature>
<protein>
    <submittedName>
        <fullName evidence="11">Transcription factor GTE10</fullName>
    </submittedName>
</protein>
<evidence type="ECO:0000256" key="6">
    <source>
        <dbReference type="ARBA" id="ARBA00023242"/>
    </source>
</evidence>
<comment type="caution">
    <text evidence="11">The sequence shown here is derived from an EMBL/GenBank/DDBJ whole genome shotgun (WGS) entry which is preliminary data.</text>
</comment>
<dbReference type="PRINTS" id="PR00503">
    <property type="entry name" value="BROMODOMAIN"/>
</dbReference>